<feature type="compositionally biased region" description="Basic residues" evidence="1">
    <location>
        <begin position="40"/>
        <end position="50"/>
    </location>
</feature>
<feature type="compositionally biased region" description="Polar residues" evidence="1">
    <location>
        <begin position="132"/>
        <end position="147"/>
    </location>
</feature>
<gene>
    <name evidence="2" type="ORF">CK203_071907</name>
</gene>
<organism evidence="2 3">
    <name type="scientific">Vitis vinifera</name>
    <name type="common">Grape</name>
    <dbReference type="NCBI Taxonomy" id="29760"/>
    <lineage>
        <taxon>Eukaryota</taxon>
        <taxon>Viridiplantae</taxon>
        <taxon>Streptophyta</taxon>
        <taxon>Embryophyta</taxon>
        <taxon>Tracheophyta</taxon>
        <taxon>Spermatophyta</taxon>
        <taxon>Magnoliopsida</taxon>
        <taxon>eudicotyledons</taxon>
        <taxon>Gunneridae</taxon>
        <taxon>Pentapetalae</taxon>
        <taxon>rosids</taxon>
        <taxon>Vitales</taxon>
        <taxon>Vitaceae</taxon>
        <taxon>Viteae</taxon>
        <taxon>Vitis</taxon>
    </lineage>
</organism>
<reference evidence="2 3" key="1">
    <citation type="journal article" date="2018" name="PLoS Genet.">
        <title>Population sequencing reveals clonal diversity and ancestral inbreeding in the grapevine cultivar Chardonnay.</title>
        <authorList>
            <person name="Roach M.J."/>
            <person name="Johnson D.L."/>
            <person name="Bohlmann J."/>
            <person name="van Vuuren H.J."/>
            <person name="Jones S.J."/>
            <person name="Pretorius I.S."/>
            <person name="Schmidt S.A."/>
            <person name="Borneman A.R."/>
        </authorList>
    </citation>
    <scope>NUCLEOTIDE SEQUENCE [LARGE SCALE GENOMIC DNA]</scope>
    <source>
        <strain evidence="3">cv. Chardonnay</strain>
        <tissue evidence="2">Leaf</tissue>
    </source>
</reference>
<feature type="compositionally biased region" description="Low complexity" evidence="1">
    <location>
        <begin position="113"/>
        <end position="131"/>
    </location>
</feature>
<evidence type="ECO:0000313" key="2">
    <source>
        <dbReference type="EMBL" id="RVW54698.1"/>
    </source>
</evidence>
<comment type="caution">
    <text evidence="2">The sequence shown here is derived from an EMBL/GenBank/DDBJ whole genome shotgun (WGS) entry which is preliminary data.</text>
</comment>
<sequence length="147" mass="16584">MDDQERLSRLLSVDLETPRGDSTLVDPTLTWIERAGTEKQKKKSRYRARAQRPSEKKPERRREKREKVKEAAICGASDEKLHMFQGSRKTMKWVSLLKDIKEKVGLSQTPAASPVSGSSSSPFSSNENVQSARQDFSGSPSRFNLDS</sequence>
<feature type="region of interest" description="Disordered" evidence="1">
    <location>
        <begin position="104"/>
        <end position="147"/>
    </location>
</feature>
<dbReference type="Proteomes" id="UP000288805">
    <property type="component" value="Unassembled WGS sequence"/>
</dbReference>
<name>A0A438F3X2_VITVI</name>
<evidence type="ECO:0000256" key="1">
    <source>
        <dbReference type="SAM" id="MobiDB-lite"/>
    </source>
</evidence>
<feature type="region of interest" description="Disordered" evidence="1">
    <location>
        <begin position="33"/>
        <end position="70"/>
    </location>
</feature>
<evidence type="ECO:0000313" key="3">
    <source>
        <dbReference type="Proteomes" id="UP000288805"/>
    </source>
</evidence>
<protein>
    <submittedName>
        <fullName evidence="2">Uncharacterized protein</fullName>
    </submittedName>
</protein>
<accession>A0A438F3X2</accession>
<dbReference type="EMBL" id="QGNW01001125">
    <property type="protein sequence ID" value="RVW54698.1"/>
    <property type="molecule type" value="Genomic_DNA"/>
</dbReference>
<dbReference type="AlphaFoldDB" id="A0A438F3X2"/>
<proteinExistence type="predicted"/>
<feature type="compositionally biased region" description="Basic and acidic residues" evidence="1">
    <location>
        <begin position="52"/>
        <end position="70"/>
    </location>
</feature>